<accession>A0ABR9WCM9</accession>
<dbReference type="Gene3D" id="2.60.120.10">
    <property type="entry name" value="Jelly Rolls"/>
    <property type="match status" value="1"/>
</dbReference>
<dbReference type="Proteomes" id="UP000634134">
    <property type="component" value="Unassembled WGS sequence"/>
</dbReference>
<evidence type="ECO:0000256" key="1">
    <source>
        <dbReference type="SAM" id="SignalP"/>
    </source>
</evidence>
<dbReference type="SUPFAM" id="SSF51206">
    <property type="entry name" value="cAMP-binding domain-like"/>
    <property type="match status" value="1"/>
</dbReference>
<dbReference type="EMBL" id="JACYGY010000001">
    <property type="protein sequence ID" value="MBE9462126.1"/>
    <property type="molecule type" value="Genomic_DNA"/>
</dbReference>
<keyword evidence="1" id="KW-0732">Signal</keyword>
<dbReference type="InterPro" id="IPR018490">
    <property type="entry name" value="cNMP-bd_dom_sf"/>
</dbReference>
<protein>
    <submittedName>
        <fullName evidence="2">Crp/Fnr family transcriptional regulator</fullName>
    </submittedName>
</protein>
<proteinExistence type="predicted"/>
<organism evidence="2 3">
    <name type="scientific">Dyadobacter subterraneus</name>
    <dbReference type="NCBI Taxonomy" id="2773304"/>
    <lineage>
        <taxon>Bacteria</taxon>
        <taxon>Pseudomonadati</taxon>
        <taxon>Bacteroidota</taxon>
        <taxon>Cytophagia</taxon>
        <taxon>Cytophagales</taxon>
        <taxon>Spirosomataceae</taxon>
        <taxon>Dyadobacter</taxon>
    </lineage>
</organism>
<reference evidence="3" key="1">
    <citation type="submission" date="2023-07" db="EMBL/GenBank/DDBJ databases">
        <title>Dyadobacter sp. nov 'subterranea' isolated from contaminted grondwater.</title>
        <authorList>
            <person name="Szabo I."/>
            <person name="Al-Omari J."/>
            <person name="Szerdahelyi S.G."/>
            <person name="Rado J."/>
        </authorList>
    </citation>
    <scope>NUCLEOTIDE SEQUENCE [LARGE SCALE GENOMIC DNA]</scope>
    <source>
        <strain evidence="3">UP-52</strain>
    </source>
</reference>
<gene>
    <name evidence="2" type="ORF">IEE83_09560</name>
</gene>
<comment type="caution">
    <text evidence="2">The sequence shown here is derived from an EMBL/GenBank/DDBJ whole genome shotgun (WGS) entry which is preliminary data.</text>
</comment>
<dbReference type="RefSeq" id="WP_194120351.1">
    <property type="nucleotide sequence ID" value="NZ_JACYGY010000001.1"/>
</dbReference>
<feature type="chain" id="PRO_5047288853" evidence="1">
    <location>
        <begin position="23"/>
        <end position="187"/>
    </location>
</feature>
<keyword evidence="3" id="KW-1185">Reference proteome</keyword>
<sequence>MKKQKLTAYLSGLYMLSLQFSAALEAAISSKNLKKGQVLSHTAAIPGIWFIESGLAKGVYYDQNGKEHITRFWKQGEIMLLAKGVQPPAFTAEHIVLLEDSRLATLTSASLIFLYHTFPEASKLSAKMLLTDRNLGELRSYLCSLGGREAYRIFKQHFPSHRLLLQDIASYLEISPGRLSEIRRKST</sequence>
<feature type="signal peptide" evidence="1">
    <location>
        <begin position="1"/>
        <end position="22"/>
    </location>
</feature>
<name>A0ABR9WCM9_9BACT</name>
<evidence type="ECO:0000313" key="3">
    <source>
        <dbReference type="Proteomes" id="UP000634134"/>
    </source>
</evidence>
<dbReference type="InterPro" id="IPR014710">
    <property type="entry name" value="RmlC-like_jellyroll"/>
</dbReference>
<evidence type="ECO:0000313" key="2">
    <source>
        <dbReference type="EMBL" id="MBE9462126.1"/>
    </source>
</evidence>